<evidence type="ECO:0000256" key="3">
    <source>
        <dbReference type="ARBA" id="ARBA00022723"/>
    </source>
</evidence>
<organism evidence="5 6">
    <name type="scientific">Gemmobacter aquatilis</name>
    <dbReference type="NCBI Taxonomy" id="933059"/>
    <lineage>
        <taxon>Bacteria</taxon>
        <taxon>Pseudomonadati</taxon>
        <taxon>Pseudomonadota</taxon>
        <taxon>Alphaproteobacteria</taxon>
        <taxon>Rhodobacterales</taxon>
        <taxon>Paracoccaceae</taxon>
        <taxon>Gemmobacter</taxon>
    </lineage>
</organism>
<evidence type="ECO:0000313" key="6">
    <source>
        <dbReference type="Proteomes" id="UP000198761"/>
    </source>
</evidence>
<dbReference type="InterPro" id="IPR023214">
    <property type="entry name" value="HAD_sf"/>
</dbReference>
<evidence type="ECO:0000256" key="4">
    <source>
        <dbReference type="ARBA" id="ARBA00022842"/>
    </source>
</evidence>
<dbReference type="GO" id="GO:0046872">
    <property type="term" value="F:metal ion binding"/>
    <property type="evidence" value="ECO:0007669"/>
    <property type="project" value="UniProtKB-KW"/>
</dbReference>
<dbReference type="Gene3D" id="1.10.150.240">
    <property type="entry name" value="Putative phosphatase, domain 2"/>
    <property type="match status" value="1"/>
</dbReference>
<dbReference type="InterPro" id="IPR051600">
    <property type="entry name" value="Beta-PGM-like"/>
</dbReference>
<comment type="similarity">
    <text evidence="2">Belongs to the HAD-like hydrolase superfamily. CbbY/CbbZ/Gph/YieH family.</text>
</comment>
<dbReference type="PANTHER" id="PTHR46193">
    <property type="entry name" value="6-PHOSPHOGLUCONATE PHOSPHATASE"/>
    <property type="match status" value="1"/>
</dbReference>
<dbReference type="InterPro" id="IPR036412">
    <property type="entry name" value="HAD-like_sf"/>
</dbReference>
<keyword evidence="6" id="KW-1185">Reference proteome</keyword>
<sequence>MTHAPLPPPAAPTSFDLVIFDCDGVLLDSEIISARMLIAELAQLGVSIDLAYVARHFLGRSYPTVMATIRREFALDLPADFEDRYRARLFAAFERELQVMPGVRAAIDGLALPHCVATSSSPARAAKSLALAGLGDLVGPRLFTASMVAQGKPAPDLFLHAAARCGADPARCLVIEDSLTGIRAGLAAGMTVWRFTGGSHMQGPQPPEPEDARPARHFDAFSSFLSLHPDFRGHHEPS</sequence>
<accession>A0A1H8FRI7</accession>
<evidence type="ECO:0000256" key="2">
    <source>
        <dbReference type="ARBA" id="ARBA00006171"/>
    </source>
</evidence>
<proteinExistence type="inferred from homology"/>
<dbReference type="RefSeq" id="WP_091300750.1">
    <property type="nucleotide sequence ID" value="NZ_FOCE01000004.1"/>
</dbReference>
<reference evidence="5 6" key="1">
    <citation type="submission" date="2016-10" db="EMBL/GenBank/DDBJ databases">
        <authorList>
            <person name="de Groot N.N."/>
        </authorList>
    </citation>
    <scope>NUCLEOTIDE SEQUENCE [LARGE SCALE GENOMIC DNA]</scope>
    <source>
        <strain evidence="5 6">DSM 3857</strain>
    </source>
</reference>
<dbReference type="Pfam" id="PF00702">
    <property type="entry name" value="Hydrolase"/>
    <property type="match status" value="1"/>
</dbReference>
<dbReference type="PANTHER" id="PTHR46193:SF10">
    <property type="entry name" value="6-PHOSPHOGLUCONATE PHOSPHATASE"/>
    <property type="match status" value="1"/>
</dbReference>
<dbReference type="NCBIfam" id="TIGR01509">
    <property type="entry name" value="HAD-SF-IA-v3"/>
    <property type="match status" value="1"/>
</dbReference>
<gene>
    <name evidence="5" type="ORF">SAMN04488103_104236</name>
</gene>
<keyword evidence="3" id="KW-0479">Metal-binding</keyword>
<evidence type="ECO:0000256" key="1">
    <source>
        <dbReference type="ARBA" id="ARBA00001946"/>
    </source>
</evidence>
<dbReference type="SFLD" id="SFLDS00003">
    <property type="entry name" value="Haloacid_Dehalogenase"/>
    <property type="match status" value="1"/>
</dbReference>
<dbReference type="InterPro" id="IPR006439">
    <property type="entry name" value="HAD-SF_hydro_IA"/>
</dbReference>
<evidence type="ECO:0000313" key="5">
    <source>
        <dbReference type="EMBL" id="SEN34144.1"/>
    </source>
</evidence>
<dbReference type="AlphaFoldDB" id="A0A1H8FRI7"/>
<dbReference type="EMBL" id="FOCE01000004">
    <property type="protein sequence ID" value="SEN34144.1"/>
    <property type="molecule type" value="Genomic_DNA"/>
</dbReference>
<dbReference type="Proteomes" id="UP000198761">
    <property type="component" value="Unassembled WGS sequence"/>
</dbReference>
<dbReference type="SUPFAM" id="SSF56784">
    <property type="entry name" value="HAD-like"/>
    <property type="match status" value="1"/>
</dbReference>
<dbReference type="InterPro" id="IPR023198">
    <property type="entry name" value="PGP-like_dom2"/>
</dbReference>
<keyword evidence="4" id="KW-0460">Magnesium</keyword>
<dbReference type="OrthoDB" id="9797743at2"/>
<name>A0A1H8FRI7_9RHOB</name>
<dbReference type="CDD" id="cd07526">
    <property type="entry name" value="HAD_BPGM_like"/>
    <property type="match status" value="1"/>
</dbReference>
<dbReference type="GO" id="GO:0003824">
    <property type="term" value="F:catalytic activity"/>
    <property type="evidence" value="ECO:0007669"/>
    <property type="project" value="UniProtKB-ARBA"/>
</dbReference>
<dbReference type="SFLD" id="SFLDG01129">
    <property type="entry name" value="C1.5:_HAD__Beta-PGM__Phosphata"/>
    <property type="match status" value="1"/>
</dbReference>
<dbReference type="Gene3D" id="3.40.50.1000">
    <property type="entry name" value="HAD superfamily/HAD-like"/>
    <property type="match status" value="1"/>
</dbReference>
<comment type="cofactor">
    <cofactor evidence="1">
        <name>Mg(2+)</name>
        <dbReference type="ChEBI" id="CHEBI:18420"/>
    </cofactor>
</comment>
<protein>
    <submittedName>
        <fullName evidence="5">Haloacid dehalogenase superfamily, subfamily IA, variant 3 with third motif having DD or ED</fullName>
    </submittedName>
</protein>
<dbReference type="STRING" id="933059.SAMN04488103_104236"/>